<dbReference type="PANTHER" id="PTHR44757">
    <property type="entry name" value="DIGUANYLATE CYCLASE DGCP"/>
    <property type="match status" value="1"/>
</dbReference>
<dbReference type="SMART" id="SM00052">
    <property type="entry name" value="EAL"/>
    <property type="match status" value="1"/>
</dbReference>
<dbReference type="Proteomes" id="UP000241808">
    <property type="component" value="Unassembled WGS sequence"/>
</dbReference>
<dbReference type="Gene3D" id="3.30.450.20">
    <property type="entry name" value="PAS domain"/>
    <property type="match status" value="5"/>
</dbReference>
<dbReference type="Gene3D" id="3.30.70.270">
    <property type="match status" value="1"/>
</dbReference>
<dbReference type="InterPro" id="IPR043128">
    <property type="entry name" value="Rev_trsase/Diguanyl_cyclase"/>
</dbReference>
<dbReference type="EMBL" id="PZZL01000002">
    <property type="protein sequence ID" value="PTM61227.1"/>
    <property type="molecule type" value="Genomic_DNA"/>
</dbReference>
<dbReference type="SMART" id="SM00267">
    <property type="entry name" value="GGDEF"/>
    <property type="match status" value="1"/>
</dbReference>
<evidence type="ECO:0000313" key="3">
    <source>
        <dbReference type="EMBL" id="PTM61227.1"/>
    </source>
</evidence>
<dbReference type="InterPro" id="IPR035965">
    <property type="entry name" value="PAS-like_dom_sf"/>
</dbReference>
<keyword evidence="4" id="KW-1185">Reference proteome</keyword>
<dbReference type="SUPFAM" id="SSF55785">
    <property type="entry name" value="PYP-like sensor domain (PAS domain)"/>
    <property type="match status" value="4"/>
</dbReference>
<evidence type="ECO:0000259" key="1">
    <source>
        <dbReference type="PROSITE" id="PS50883"/>
    </source>
</evidence>
<dbReference type="SUPFAM" id="SSF141868">
    <property type="entry name" value="EAL domain-like"/>
    <property type="match status" value="1"/>
</dbReference>
<dbReference type="SUPFAM" id="SSF55073">
    <property type="entry name" value="Nucleotide cyclase"/>
    <property type="match status" value="1"/>
</dbReference>
<dbReference type="InterPro" id="IPR052155">
    <property type="entry name" value="Biofilm_reg_signaling"/>
</dbReference>
<dbReference type="InterPro" id="IPR000014">
    <property type="entry name" value="PAS"/>
</dbReference>
<dbReference type="PROSITE" id="PS50887">
    <property type="entry name" value="GGDEF"/>
    <property type="match status" value="1"/>
</dbReference>
<dbReference type="Pfam" id="PF00563">
    <property type="entry name" value="EAL"/>
    <property type="match status" value="1"/>
</dbReference>
<protein>
    <submittedName>
        <fullName evidence="3">PAS domain S-box-containing protein/diguanylate cyclase (GGDEF)-like protein</fullName>
    </submittedName>
</protein>
<sequence length="1090" mass="121088">MALTRTGAAGRVERDRRPADLAALDYRDIALDSVDHGFCVFAPDLTVRLANARMREIFGMPEEMIRVGAPMYGLLRYSASRGRLGGRSLEEAWAERLGLIAKGEPFARVERFDDGRIISIRYQPAAGGCWVAIHHDITAQQRLEDELRAQASIFEEALENMSHALAVFDVDQRLVIFNSRYITMYGYDPAIVRRGVHLRQVQAHGIERGIYAGMTLEQLQADSRRAIASGSEVNKRRQLPDGRWIQTRSRPMPGGGWVFTAEDVTERETFVQELNEQHRRFDAALNAMSQALCMFDADQRLIVCNENYVTLFRADPAVVKPGISLRDIFAHGVQLGSYPGMTADELVARRLEAVARSDGRSYDQHMNDGRIIAVSIETMANGGWLGMFEDVTELRRAEIERARALAEVQQQNLLLDATLEGMAQGLCVYDRDMRVVVRNRRYLEIYRLEEDDVRPGMTMVEVIERSVARGVHTKGRTAQDIASEFMNMVEAHRGYALTRHLADGRILNIRVQPMADGGWLATFEDVTARERATLELSEQHRRFNAALNNMAHGLAMLDENLNLIVCNKRYLDMYGMSADVVHPGIAMLDIVRHSIAQGNYAQASPEELVAGYLDSLRRGEYLSHRHLSGDRIYKVLYQPMPHGGWVAVHEDVTERHKVEQHIVHLAHHDALTGLPNRTLFRERLTEGLAALPTSGGSLALLCLDLDHFKSVNDTLGHPVGDEMLSVVARRLEQAVGDAGTIARLGGDEFAILLSGLDGTPGGAECMARRIGKTLSEPLVVEGHVINTGMSMGIAIALRDASSGDQLMKCADLALYRAKAEGRATYRFYEADMSRSMEARRQLELDLREALAAEEFHLVFQPQVDSTGLKLAGFEALVRWTHALRGPVPPNDFIPIAEETGLIVPLGRWVLETACRQAVTWATSVPVAINLSPVQFKDRQLVDTVRQVLAETGLAPGRLELEITEAVLLQNDDVTMTMLHDLRALGVRIAMDDFGVGYSSLSYLRRFRFDKIKIDRSFIADLDRGTDNAAIVRAMAQLGSSLGIDTTAEGVETDEQLAIVRACGCTHIQGYLVSPPRGAMDVAALIDRLGA</sequence>
<feature type="domain" description="GGDEF" evidence="2">
    <location>
        <begin position="696"/>
        <end position="830"/>
    </location>
</feature>
<dbReference type="CDD" id="cd01949">
    <property type="entry name" value="GGDEF"/>
    <property type="match status" value="1"/>
</dbReference>
<dbReference type="InterPro" id="IPR001633">
    <property type="entry name" value="EAL_dom"/>
</dbReference>
<dbReference type="Gene3D" id="3.20.20.450">
    <property type="entry name" value="EAL domain"/>
    <property type="match status" value="1"/>
</dbReference>
<dbReference type="Pfam" id="PF12860">
    <property type="entry name" value="PAS_7"/>
    <property type="match status" value="5"/>
</dbReference>
<accession>A0A2T4ZH31</accession>
<gene>
    <name evidence="3" type="ORF">C8P69_102614</name>
</gene>
<dbReference type="PROSITE" id="PS50883">
    <property type="entry name" value="EAL"/>
    <property type="match status" value="1"/>
</dbReference>
<dbReference type="Pfam" id="PF00990">
    <property type="entry name" value="GGDEF"/>
    <property type="match status" value="1"/>
</dbReference>
<evidence type="ECO:0000313" key="4">
    <source>
        <dbReference type="Proteomes" id="UP000241808"/>
    </source>
</evidence>
<dbReference type="NCBIfam" id="TIGR00254">
    <property type="entry name" value="GGDEF"/>
    <property type="match status" value="1"/>
</dbReference>
<dbReference type="SMART" id="SM00091">
    <property type="entry name" value="PAS"/>
    <property type="match status" value="5"/>
</dbReference>
<name>A0A2T4ZH31_9HYPH</name>
<dbReference type="InterPro" id="IPR029787">
    <property type="entry name" value="Nucleotide_cyclase"/>
</dbReference>
<dbReference type="PANTHER" id="PTHR44757:SF2">
    <property type="entry name" value="BIOFILM ARCHITECTURE MAINTENANCE PROTEIN MBAA"/>
    <property type="match status" value="1"/>
</dbReference>
<dbReference type="OrthoDB" id="9814202at2"/>
<dbReference type="AlphaFoldDB" id="A0A2T4ZH31"/>
<comment type="caution">
    <text evidence="3">The sequence shown here is derived from an EMBL/GenBank/DDBJ whole genome shotgun (WGS) entry which is preliminary data.</text>
</comment>
<proteinExistence type="predicted"/>
<dbReference type="RefSeq" id="WP_108175414.1">
    <property type="nucleotide sequence ID" value="NZ_PZZL01000002.1"/>
</dbReference>
<dbReference type="InterPro" id="IPR000160">
    <property type="entry name" value="GGDEF_dom"/>
</dbReference>
<feature type="domain" description="EAL" evidence="1">
    <location>
        <begin position="839"/>
        <end position="1089"/>
    </location>
</feature>
<evidence type="ECO:0000259" key="2">
    <source>
        <dbReference type="PROSITE" id="PS50887"/>
    </source>
</evidence>
<dbReference type="InterPro" id="IPR035919">
    <property type="entry name" value="EAL_sf"/>
</dbReference>
<dbReference type="CDD" id="cd01948">
    <property type="entry name" value="EAL"/>
    <property type="match status" value="1"/>
</dbReference>
<organism evidence="3 4">
    <name type="scientific">Phreatobacter oligotrophus</name>
    <dbReference type="NCBI Taxonomy" id="1122261"/>
    <lineage>
        <taxon>Bacteria</taxon>
        <taxon>Pseudomonadati</taxon>
        <taxon>Pseudomonadota</taxon>
        <taxon>Alphaproteobacteria</taxon>
        <taxon>Hyphomicrobiales</taxon>
        <taxon>Phreatobacteraceae</taxon>
        <taxon>Phreatobacter</taxon>
    </lineage>
</organism>
<reference evidence="3 4" key="1">
    <citation type="submission" date="2018-04" db="EMBL/GenBank/DDBJ databases">
        <title>Genomic Encyclopedia of Archaeal and Bacterial Type Strains, Phase II (KMG-II): from individual species to whole genera.</title>
        <authorList>
            <person name="Goeker M."/>
        </authorList>
    </citation>
    <scope>NUCLEOTIDE SEQUENCE [LARGE SCALE GENOMIC DNA]</scope>
    <source>
        <strain evidence="3 4">DSM 25521</strain>
    </source>
</reference>